<feature type="domain" description="AAA+ ATPase" evidence="10">
    <location>
        <begin position="27"/>
        <end position="352"/>
    </location>
</feature>
<keyword evidence="5 9" id="KW-0235">DNA replication</keyword>
<evidence type="ECO:0000313" key="12">
    <source>
        <dbReference type="Proteomes" id="UP000317778"/>
    </source>
</evidence>
<keyword evidence="9" id="KW-0227">DNA damage</keyword>
<evidence type="ECO:0000256" key="4">
    <source>
        <dbReference type="ARBA" id="ARBA00022490"/>
    </source>
</evidence>
<evidence type="ECO:0000313" key="11">
    <source>
        <dbReference type="EMBL" id="TKJ43737.1"/>
    </source>
</evidence>
<dbReference type="Gene3D" id="3.40.50.300">
    <property type="entry name" value="P-loop containing nucleotide triphosphate hydrolases"/>
    <property type="match status" value="1"/>
</dbReference>
<dbReference type="EMBL" id="NJBO01000003">
    <property type="protein sequence ID" value="TKJ43737.1"/>
    <property type="molecule type" value="Genomic_DNA"/>
</dbReference>
<organism evidence="11 12">
    <name type="scientific">candidate division TA06 bacterium B3_TA06</name>
    <dbReference type="NCBI Taxonomy" id="2012487"/>
    <lineage>
        <taxon>Bacteria</taxon>
        <taxon>Bacteria division TA06</taxon>
    </lineage>
</organism>
<evidence type="ECO:0000256" key="3">
    <source>
        <dbReference type="ARBA" id="ARBA00020170"/>
    </source>
</evidence>
<dbReference type="HAMAP" id="MF_00365">
    <property type="entry name" value="RecF"/>
    <property type="match status" value="1"/>
</dbReference>
<evidence type="ECO:0000256" key="7">
    <source>
        <dbReference type="ARBA" id="ARBA00022840"/>
    </source>
</evidence>
<evidence type="ECO:0000256" key="2">
    <source>
        <dbReference type="ARBA" id="ARBA00008016"/>
    </source>
</evidence>
<comment type="function">
    <text evidence="9">The RecF protein is involved in DNA metabolism; it is required for DNA replication and normal SOS inducibility. RecF binds preferentially to single-stranded, linear DNA. It also seems to bind ATP.</text>
</comment>
<dbReference type="PANTHER" id="PTHR32182">
    <property type="entry name" value="DNA REPLICATION AND REPAIR PROTEIN RECF"/>
    <property type="match status" value="1"/>
</dbReference>
<comment type="caution">
    <text evidence="11">The sequence shown here is derived from an EMBL/GenBank/DDBJ whole genome shotgun (WGS) entry which is preliminary data.</text>
</comment>
<protein>
    <recommendedName>
        <fullName evidence="3 9">DNA replication and repair protein RecF</fullName>
    </recommendedName>
</protein>
<dbReference type="GO" id="GO:0009432">
    <property type="term" value="P:SOS response"/>
    <property type="evidence" value="ECO:0007669"/>
    <property type="project" value="UniProtKB-UniRule"/>
</dbReference>
<proteinExistence type="inferred from homology"/>
<comment type="similarity">
    <text evidence="2 9">Belongs to the RecF family.</text>
</comment>
<dbReference type="InterPro" id="IPR027417">
    <property type="entry name" value="P-loop_NTPase"/>
</dbReference>
<dbReference type="PROSITE" id="PS00617">
    <property type="entry name" value="RECF_1"/>
    <property type="match status" value="1"/>
</dbReference>
<comment type="subcellular location">
    <subcellularLocation>
        <location evidence="1 9">Cytoplasm</location>
    </subcellularLocation>
</comment>
<dbReference type="Pfam" id="PF02463">
    <property type="entry name" value="SMC_N"/>
    <property type="match status" value="1"/>
</dbReference>
<dbReference type="GO" id="GO:0006302">
    <property type="term" value="P:double-strand break repair"/>
    <property type="evidence" value="ECO:0007669"/>
    <property type="project" value="TreeGrafter"/>
</dbReference>
<dbReference type="GO" id="GO:0005737">
    <property type="term" value="C:cytoplasm"/>
    <property type="evidence" value="ECO:0007669"/>
    <property type="project" value="UniProtKB-SubCell"/>
</dbReference>
<evidence type="ECO:0000256" key="6">
    <source>
        <dbReference type="ARBA" id="ARBA00022741"/>
    </source>
</evidence>
<evidence type="ECO:0000259" key="10">
    <source>
        <dbReference type="SMART" id="SM00382"/>
    </source>
</evidence>
<evidence type="ECO:0000256" key="8">
    <source>
        <dbReference type="ARBA" id="ARBA00023125"/>
    </source>
</evidence>
<keyword evidence="4 9" id="KW-0963">Cytoplasm</keyword>
<dbReference type="SMART" id="SM00382">
    <property type="entry name" value="AAA"/>
    <property type="match status" value="1"/>
</dbReference>
<dbReference type="GO" id="GO:0003697">
    <property type="term" value="F:single-stranded DNA binding"/>
    <property type="evidence" value="ECO:0007669"/>
    <property type="project" value="UniProtKB-UniRule"/>
</dbReference>
<keyword evidence="7 9" id="KW-0067">ATP-binding</keyword>
<dbReference type="NCBIfam" id="TIGR00611">
    <property type="entry name" value="recf"/>
    <property type="match status" value="1"/>
</dbReference>
<evidence type="ECO:0000256" key="9">
    <source>
        <dbReference type="HAMAP-Rule" id="MF_00365"/>
    </source>
</evidence>
<dbReference type="PANTHER" id="PTHR32182:SF0">
    <property type="entry name" value="DNA REPLICATION AND REPAIR PROTEIN RECF"/>
    <property type="match status" value="1"/>
</dbReference>
<dbReference type="InterPro" id="IPR042174">
    <property type="entry name" value="RecF_2"/>
</dbReference>
<evidence type="ECO:0000256" key="5">
    <source>
        <dbReference type="ARBA" id="ARBA00022705"/>
    </source>
</evidence>
<accession>A0A532V9R9</accession>
<dbReference type="InterPro" id="IPR001238">
    <property type="entry name" value="DNA-binding_RecF"/>
</dbReference>
<dbReference type="InterPro" id="IPR003395">
    <property type="entry name" value="RecF/RecN/SMC_N"/>
</dbReference>
<dbReference type="GO" id="GO:0000731">
    <property type="term" value="P:DNA synthesis involved in DNA repair"/>
    <property type="evidence" value="ECO:0007669"/>
    <property type="project" value="TreeGrafter"/>
</dbReference>
<evidence type="ECO:0000256" key="1">
    <source>
        <dbReference type="ARBA" id="ARBA00004496"/>
    </source>
</evidence>
<dbReference type="Gene3D" id="1.20.1050.90">
    <property type="entry name" value="RecF/RecN/SMC, N-terminal domain"/>
    <property type="match status" value="1"/>
</dbReference>
<sequence length="356" mass="41052">MWGETVWLAEISVSGFRNLAEQGLEFDPRSNIIFGPNGSGKTNLLEAITVLASGRSFRTIQDDQLLGFEAPHFRIAGKARSSKDKEWSARVYFSPAERKHYFFDRREIAKRSLYAGWLPVFVFLLDDRRIVAGPPAYRRAFIDEAVAKLSHAYRWMLSEFRKLLAHRNALLRRPGGDDELSVWDKRLAELAGEIRERRLEYWQNFNGHFQQMSRRFLPADEIRLEYLPNVGGKENYLEVLARSREAERQVGYTRRGPHRDDFRILLNSRPLRIFGSYGEHRLAALALALAEAQTALAAGRRPIYLMDDVAAELDNDNTHLLFDLIRSKGQLFYASAHPPALEGRRFHVRQGKIRPV</sequence>
<keyword evidence="9" id="KW-0234">DNA repair</keyword>
<keyword evidence="9" id="KW-0742">SOS response</keyword>
<name>A0A532V9R9_UNCT6</name>
<dbReference type="GO" id="GO:0005524">
    <property type="term" value="F:ATP binding"/>
    <property type="evidence" value="ECO:0007669"/>
    <property type="project" value="UniProtKB-UniRule"/>
</dbReference>
<dbReference type="Proteomes" id="UP000317778">
    <property type="component" value="Unassembled WGS sequence"/>
</dbReference>
<keyword evidence="6 9" id="KW-0547">Nucleotide-binding</keyword>
<dbReference type="InterPro" id="IPR018078">
    <property type="entry name" value="DNA-binding_RecF_CS"/>
</dbReference>
<reference evidence="11 12" key="1">
    <citation type="submission" date="2017-06" db="EMBL/GenBank/DDBJ databases">
        <title>Novel microbial phyla capable of carbon fixation and sulfur reduction in deep-sea sediments.</title>
        <authorList>
            <person name="Huang J."/>
            <person name="Baker B."/>
            <person name="Wang Y."/>
        </authorList>
    </citation>
    <scope>NUCLEOTIDE SEQUENCE [LARGE SCALE GENOMIC DNA]</scope>
    <source>
        <strain evidence="11">B3_TA06</strain>
    </source>
</reference>
<gene>
    <name evidence="9" type="primary">recF</name>
    <name evidence="11" type="ORF">CEE36_03355</name>
</gene>
<feature type="binding site" evidence="9">
    <location>
        <begin position="35"/>
        <end position="42"/>
    </location>
    <ligand>
        <name>ATP</name>
        <dbReference type="ChEBI" id="CHEBI:30616"/>
    </ligand>
</feature>
<dbReference type="InterPro" id="IPR003593">
    <property type="entry name" value="AAA+_ATPase"/>
</dbReference>
<dbReference type="AlphaFoldDB" id="A0A532V9R9"/>
<dbReference type="SUPFAM" id="SSF52540">
    <property type="entry name" value="P-loop containing nucleoside triphosphate hydrolases"/>
    <property type="match status" value="1"/>
</dbReference>
<keyword evidence="8 9" id="KW-0238">DNA-binding</keyword>
<dbReference type="GO" id="GO:0006260">
    <property type="term" value="P:DNA replication"/>
    <property type="evidence" value="ECO:0007669"/>
    <property type="project" value="UniProtKB-UniRule"/>
</dbReference>